<reference evidence="2 3" key="1">
    <citation type="submission" date="2016-09" db="EMBL/GenBank/DDBJ databases">
        <title>The complete genome sequences of Rhizobium gallicum, symbiovars gallicum and phaseoli, symbionts associated to common bean (Phaseolus vulgaris).</title>
        <authorList>
            <person name="Bustos P."/>
            <person name="Santamaria R.I."/>
            <person name="Perez-Carrascal O.M."/>
            <person name="Juarez S."/>
            <person name="Lozano L."/>
            <person name="Martinez-Flores I."/>
            <person name="Martinez-Romero E."/>
            <person name="Cevallos M."/>
            <person name="Romero D."/>
            <person name="Davila G."/>
            <person name="Gonzalez V."/>
        </authorList>
    </citation>
    <scope>NUCLEOTIDE SEQUENCE [LARGE SCALE GENOMIC DNA]</scope>
    <source>
        <strain evidence="2 3">IE4872</strain>
        <plasmid evidence="3">prgalie4872d</plasmid>
    </source>
</reference>
<dbReference type="Pfam" id="PF13460">
    <property type="entry name" value="NAD_binding_10"/>
    <property type="match status" value="1"/>
</dbReference>
<evidence type="ECO:0000313" key="3">
    <source>
        <dbReference type="Proteomes" id="UP000184749"/>
    </source>
</evidence>
<dbReference type="OrthoDB" id="7352262at2"/>
<dbReference type="Gene3D" id="3.40.50.720">
    <property type="entry name" value="NAD(P)-binding Rossmann-like Domain"/>
    <property type="match status" value="1"/>
</dbReference>
<proteinExistence type="predicted"/>
<gene>
    <name evidence="2" type="ORF">IE4872_PD00237</name>
</gene>
<dbReference type="AlphaFoldDB" id="A0A1L5NS93"/>
<evidence type="ECO:0000259" key="1">
    <source>
        <dbReference type="Pfam" id="PF13460"/>
    </source>
</evidence>
<feature type="domain" description="NAD(P)-binding" evidence="1">
    <location>
        <begin position="8"/>
        <end position="190"/>
    </location>
</feature>
<geneLocation type="plasmid" evidence="3">
    <name>prgalie4872d</name>
</geneLocation>
<dbReference type="SUPFAM" id="SSF51735">
    <property type="entry name" value="NAD(P)-binding Rossmann-fold domains"/>
    <property type="match status" value="1"/>
</dbReference>
<dbReference type="InterPro" id="IPR051604">
    <property type="entry name" value="Ergot_Alk_Oxidoreductase"/>
</dbReference>
<dbReference type="Proteomes" id="UP000184749">
    <property type="component" value="Plasmid pRgalIE4872d"/>
</dbReference>
<dbReference type="PANTHER" id="PTHR43162:SF1">
    <property type="entry name" value="PRESTALK A DIFFERENTIATION PROTEIN A"/>
    <property type="match status" value="1"/>
</dbReference>
<sequence>MIVITAPTGDIGHQVVQKLLQSGAPIRVIARDPSHLTEEVRDSVEVVQGSHGDFAVVNQAFEGADAVFWLAPADPKAASVMAAYVDFTRPAAAALKEQGVKRVVAITALGRGSPLADKAGFVTGSLAMDDLIADTGVAFRGLANPSFMDNIARQATAIRNLGKFFMPISGDLKLPSVATRDIAAVAARWLLDDNWTDQGEVPVLGPEDISFNDMAGIISDVLGKVVTYQQISFDAYNARFIQFGFSNAMAQGMSDMAWAKDNGLDLAVSRMPENSTPTGFRQWCEDTLKPAINT</sequence>
<dbReference type="Gene3D" id="3.90.25.10">
    <property type="entry name" value="UDP-galactose 4-epimerase, domain 1"/>
    <property type="match status" value="1"/>
</dbReference>
<dbReference type="PANTHER" id="PTHR43162">
    <property type="match status" value="1"/>
</dbReference>
<organism evidence="2 3">
    <name type="scientific">Rhizobium gallicum</name>
    <dbReference type="NCBI Taxonomy" id="56730"/>
    <lineage>
        <taxon>Bacteria</taxon>
        <taxon>Pseudomonadati</taxon>
        <taxon>Pseudomonadota</taxon>
        <taxon>Alphaproteobacteria</taxon>
        <taxon>Hyphomicrobiales</taxon>
        <taxon>Rhizobiaceae</taxon>
        <taxon>Rhizobium/Agrobacterium group</taxon>
        <taxon>Rhizobium</taxon>
    </lineage>
</organism>
<dbReference type="RefSeq" id="WP_074071217.1">
    <property type="nucleotide sequence ID" value="NZ_CP017105.1"/>
</dbReference>
<accession>A0A1L5NS93</accession>
<dbReference type="InterPro" id="IPR036291">
    <property type="entry name" value="NAD(P)-bd_dom_sf"/>
</dbReference>
<dbReference type="EMBL" id="CP017105">
    <property type="protein sequence ID" value="APO70775.1"/>
    <property type="molecule type" value="Genomic_DNA"/>
</dbReference>
<protein>
    <submittedName>
        <fullName evidence="2">Short-chain dehydrogenase/reductase SDR family protein</fullName>
    </submittedName>
</protein>
<dbReference type="InterPro" id="IPR016040">
    <property type="entry name" value="NAD(P)-bd_dom"/>
</dbReference>
<name>A0A1L5NS93_9HYPH</name>
<keyword evidence="2" id="KW-0614">Plasmid</keyword>
<evidence type="ECO:0000313" key="2">
    <source>
        <dbReference type="EMBL" id="APO70775.1"/>
    </source>
</evidence>